<evidence type="ECO:0000313" key="1">
    <source>
        <dbReference type="EMBL" id="EDP52961.1"/>
    </source>
</evidence>
<gene>
    <name evidence="1" type="ORF">AFUB_041330</name>
</gene>
<protein>
    <submittedName>
        <fullName evidence="1">Uncharacterized protein</fullName>
    </submittedName>
</protein>
<sequence>MAVAPQFEIDLVRLWMVIQCLHIGARIKTFHLAGERIGFGPNLKCPEGRRDHTPETAFANMNARADAAASSITIVVCLTISLRTSQGGVLLGHSSLFIGSPLPA</sequence>
<dbReference type="EMBL" id="DS499596">
    <property type="protein sequence ID" value="EDP52961.1"/>
    <property type="molecule type" value="Genomic_DNA"/>
</dbReference>
<dbReference type="HOGENOM" id="CLU_2249489_0_0_1"/>
<dbReference type="AlphaFoldDB" id="B0XYL5"/>
<evidence type="ECO:0000313" key="2">
    <source>
        <dbReference type="Proteomes" id="UP000001699"/>
    </source>
</evidence>
<name>B0XYL5_ASPFC</name>
<accession>B0XYL5</accession>
<dbReference type="VEuPathDB" id="FungiDB:AFUB_041330"/>
<reference evidence="1 2" key="1">
    <citation type="journal article" date="2008" name="PLoS Genet.">
        <title>Genomic islands in the pathogenic filamentous fungus Aspergillus fumigatus.</title>
        <authorList>
            <person name="Fedorova N.D."/>
            <person name="Khaldi N."/>
            <person name="Joardar V.S."/>
            <person name="Maiti R."/>
            <person name="Amedeo P."/>
            <person name="Anderson M.J."/>
            <person name="Crabtree J."/>
            <person name="Silva J.C."/>
            <person name="Badger J.H."/>
            <person name="Albarraq A."/>
            <person name="Angiuoli S."/>
            <person name="Bussey H."/>
            <person name="Bowyer P."/>
            <person name="Cotty P.J."/>
            <person name="Dyer P.S."/>
            <person name="Egan A."/>
            <person name="Galens K."/>
            <person name="Fraser-Liggett C.M."/>
            <person name="Haas B.J."/>
            <person name="Inman J.M."/>
            <person name="Kent R."/>
            <person name="Lemieux S."/>
            <person name="Malavazi I."/>
            <person name="Orvis J."/>
            <person name="Roemer T."/>
            <person name="Ronning C.M."/>
            <person name="Sundaram J.P."/>
            <person name="Sutton G."/>
            <person name="Turner G."/>
            <person name="Venter J.C."/>
            <person name="White O.R."/>
            <person name="Whitty B.R."/>
            <person name="Youngman P."/>
            <person name="Wolfe K.H."/>
            <person name="Goldman G.H."/>
            <person name="Wortman J.R."/>
            <person name="Jiang B."/>
            <person name="Denning D.W."/>
            <person name="Nierman W.C."/>
        </authorList>
    </citation>
    <scope>NUCLEOTIDE SEQUENCE [LARGE SCALE GENOMIC DNA]</scope>
    <source>
        <strain evidence="2">CBS 144.89 / FGSC A1163 / CEA10</strain>
    </source>
</reference>
<dbReference type="Proteomes" id="UP000001699">
    <property type="component" value="Unassembled WGS sequence"/>
</dbReference>
<proteinExistence type="predicted"/>
<organism evidence="1 2">
    <name type="scientific">Aspergillus fumigatus (strain CBS 144.89 / FGSC A1163 / CEA10)</name>
    <name type="common">Neosartorya fumigata</name>
    <dbReference type="NCBI Taxonomy" id="451804"/>
    <lineage>
        <taxon>Eukaryota</taxon>
        <taxon>Fungi</taxon>
        <taxon>Dikarya</taxon>
        <taxon>Ascomycota</taxon>
        <taxon>Pezizomycotina</taxon>
        <taxon>Eurotiomycetes</taxon>
        <taxon>Eurotiomycetidae</taxon>
        <taxon>Eurotiales</taxon>
        <taxon>Aspergillaceae</taxon>
        <taxon>Aspergillus</taxon>
        <taxon>Aspergillus subgen. Fumigati</taxon>
    </lineage>
</organism>
<keyword evidence="2" id="KW-1185">Reference proteome</keyword>